<dbReference type="Pfam" id="PF04801">
    <property type="entry name" value="RPC5"/>
    <property type="match status" value="1"/>
</dbReference>
<evidence type="ECO:0000313" key="2">
    <source>
        <dbReference type="Proteomes" id="UP000265520"/>
    </source>
</evidence>
<dbReference type="Proteomes" id="UP000265520">
    <property type="component" value="Unassembled WGS sequence"/>
</dbReference>
<comment type="caution">
    <text evidence="1">The sequence shown here is derived from an EMBL/GenBank/DDBJ whole genome shotgun (WGS) entry which is preliminary data.</text>
</comment>
<dbReference type="GO" id="GO:0000428">
    <property type="term" value="C:DNA-directed RNA polymerase complex"/>
    <property type="evidence" value="ECO:0007669"/>
    <property type="project" value="UniProtKB-KW"/>
</dbReference>
<dbReference type="GO" id="GO:0006351">
    <property type="term" value="P:DNA-templated transcription"/>
    <property type="evidence" value="ECO:0007669"/>
    <property type="project" value="InterPro"/>
</dbReference>
<dbReference type="EMBL" id="LXQA010049496">
    <property type="protein sequence ID" value="MCI02561.1"/>
    <property type="molecule type" value="Genomic_DNA"/>
</dbReference>
<dbReference type="GO" id="GO:0005634">
    <property type="term" value="C:nucleus"/>
    <property type="evidence" value="ECO:0007669"/>
    <property type="project" value="InterPro"/>
</dbReference>
<dbReference type="InterPro" id="IPR006886">
    <property type="entry name" value="RNA_pol_III_Rpc5"/>
</dbReference>
<sequence>MVPLEYHGHESALSSEYLKQMVVNSNLRAKKLNDCMLEVVGRARNIGSEEGIKAMLKGAPLHRFNELKEAVSTYLYSSEMLLKSLEEQAVLVQALFSRNFRVPINETIYQVDFDKYLPEFLNIF</sequence>
<feature type="non-terminal residue" evidence="1">
    <location>
        <position position="124"/>
    </location>
</feature>
<protein>
    <submittedName>
        <fullName evidence="1">DNA-directed RNA polymerase III subunit RPC5-like</fullName>
    </submittedName>
</protein>
<proteinExistence type="predicted"/>
<dbReference type="AlphaFoldDB" id="A0A392NRU1"/>
<evidence type="ECO:0000313" key="1">
    <source>
        <dbReference type="EMBL" id="MCI02561.1"/>
    </source>
</evidence>
<keyword evidence="2" id="KW-1185">Reference proteome</keyword>
<keyword evidence="1" id="KW-0804">Transcription</keyword>
<name>A0A392NRU1_9FABA</name>
<organism evidence="1 2">
    <name type="scientific">Trifolium medium</name>
    <dbReference type="NCBI Taxonomy" id="97028"/>
    <lineage>
        <taxon>Eukaryota</taxon>
        <taxon>Viridiplantae</taxon>
        <taxon>Streptophyta</taxon>
        <taxon>Embryophyta</taxon>
        <taxon>Tracheophyta</taxon>
        <taxon>Spermatophyta</taxon>
        <taxon>Magnoliopsida</taxon>
        <taxon>eudicotyledons</taxon>
        <taxon>Gunneridae</taxon>
        <taxon>Pentapetalae</taxon>
        <taxon>rosids</taxon>
        <taxon>fabids</taxon>
        <taxon>Fabales</taxon>
        <taxon>Fabaceae</taxon>
        <taxon>Papilionoideae</taxon>
        <taxon>50 kb inversion clade</taxon>
        <taxon>NPAAA clade</taxon>
        <taxon>Hologalegina</taxon>
        <taxon>IRL clade</taxon>
        <taxon>Trifolieae</taxon>
        <taxon>Trifolium</taxon>
    </lineage>
</organism>
<accession>A0A392NRU1</accession>
<keyword evidence="1" id="KW-0240">DNA-directed RNA polymerase</keyword>
<reference evidence="1 2" key="1">
    <citation type="journal article" date="2018" name="Front. Plant Sci.">
        <title>Red Clover (Trifolium pratense) and Zigzag Clover (T. medium) - A Picture of Genomic Similarities and Differences.</title>
        <authorList>
            <person name="Dluhosova J."/>
            <person name="Istvanek J."/>
            <person name="Nedelnik J."/>
            <person name="Repkova J."/>
        </authorList>
    </citation>
    <scope>NUCLEOTIDE SEQUENCE [LARGE SCALE GENOMIC DNA]</scope>
    <source>
        <strain evidence="2">cv. 10/8</strain>
        <tissue evidence="1">Leaf</tissue>
    </source>
</reference>